<dbReference type="Proteomes" id="UP000504636">
    <property type="component" value="Unplaced"/>
</dbReference>
<evidence type="ECO:0000313" key="3">
    <source>
        <dbReference type="RefSeq" id="XP_033578302.1"/>
    </source>
</evidence>
<accession>A0A6A6YS07</accession>
<dbReference type="AlphaFoldDB" id="A0A6A6YS07"/>
<proteinExistence type="predicted"/>
<sequence>MSNLNSDEFNAIRHWSEFGQRGKPATERVTASNWETHPFEKPITSKWNQSIPRADLPKLLNGFQPTAMEDKWFVYADGPDAQGNAILHMYRSWTGFKMVEVKLVTELDEDGEFAEKDPYFTEITWESDAERIIGHTEEKAKTTVKEVCNWCMDIQLP</sequence>
<dbReference type="RefSeq" id="XP_033578302.1">
    <property type="nucleotide sequence ID" value="XM_033713923.1"/>
</dbReference>
<reference evidence="1 3" key="1">
    <citation type="journal article" date="2020" name="Stud. Mycol.">
        <title>101 Dothideomycetes genomes: a test case for predicting lifestyles and emergence of pathogens.</title>
        <authorList>
            <person name="Haridas S."/>
            <person name="Albert R."/>
            <person name="Binder M."/>
            <person name="Bloem J."/>
            <person name="Labutti K."/>
            <person name="Salamov A."/>
            <person name="Andreopoulos B."/>
            <person name="Baker S."/>
            <person name="Barry K."/>
            <person name="Bills G."/>
            <person name="Bluhm B."/>
            <person name="Cannon C."/>
            <person name="Castanera R."/>
            <person name="Culley D."/>
            <person name="Daum C."/>
            <person name="Ezra D."/>
            <person name="Gonzalez J."/>
            <person name="Henrissat B."/>
            <person name="Kuo A."/>
            <person name="Liang C."/>
            <person name="Lipzen A."/>
            <person name="Lutzoni F."/>
            <person name="Magnuson J."/>
            <person name="Mondo S."/>
            <person name="Nolan M."/>
            <person name="Ohm R."/>
            <person name="Pangilinan J."/>
            <person name="Park H.-J."/>
            <person name="Ramirez L."/>
            <person name="Alfaro M."/>
            <person name="Sun H."/>
            <person name="Tritt A."/>
            <person name="Yoshinaga Y."/>
            <person name="Zwiers L.-H."/>
            <person name="Turgeon B."/>
            <person name="Goodwin S."/>
            <person name="Spatafora J."/>
            <person name="Crous P."/>
            <person name="Grigoriev I."/>
        </authorList>
    </citation>
    <scope>NUCLEOTIDE SEQUENCE</scope>
    <source>
        <strain evidence="1 3">CBS 304.34</strain>
    </source>
</reference>
<dbReference type="GeneID" id="54454816"/>
<evidence type="ECO:0000313" key="2">
    <source>
        <dbReference type="Proteomes" id="UP000504636"/>
    </source>
</evidence>
<protein>
    <submittedName>
        <fullName evidence="1 3">Uncharacterized protein</fullName>
    </submittedName>
</protein>
<keyword evidence="2" id="KW-1185">Reference proteome</keyword>
<dbReference type="EMBL" id="MU003698">
    <property type="protein sequence ID" value="KAF2811338.1"/>
    <property type="molecule type" value="Genomic_DNA"/>
</dbReference>
<reference evidence="3" key="3">
    <citation type="submission" date="2025-04" db="UniProtKB">
        <authorList>
            <consortium name="RefSeq"/>
        </authorList>
    </citation>
    <scope>IDENTIFICATION</scope>
    <source>
        <strain evidence="3">CBS 304.34</strain>
    </source>
</reference>
<gene>
    <name evidence="1 3" type="ORF">BDZ99DRAFT_273999</name>
</gene>
<organism evidence="1">
    <name type="scientific">Mytilinidion resinicola</name>
    <dbReference type="NCBI Taxonomy" id="574789"/>
    <lineage>
        <taxon>Eukaryota</taxon>
        <taxon>Fungi</taxon>
        <taxon>Dikarya</taxon>
        <taxon>Ascomycota</taxon>
        <taxon>Pezizomycotina</taxon>
        <taxon>Dothideomycetes</taxon>
        <taxon>Pleosporomycetidae</taxon>
        <taxon>Mytilinidiales</taxon>
        <taxon>Mytilinidiaceae</taxon>
        <taxon>Mytilinidion</taxon>
    </lineage>
</organism>
<name>A0A6A6YS07_9PEZI</name>
<evidence type="ECO:0000313" key="1">
    <source>
        <dbReference type="EMBL" id="KAF2811338.1"/>
    </source>
</evidence>
<reference evidence="3" key="2">
    <citation type="submission" date="2020-04" db="EMBL/GenBank/DDBJ databases">
        <authorList>
            <consortium name="NCBI Genome Project"/>
        </authorList>
    </citation>
    <scope>NUCLEOTIDE SEQUENCE</scope>
    <source>
        <strain evidence="3">CBS 304.34</strain>
    </source>
</reference>
<dbReference type="OrthoDB" id="4521980at2759"/>